<dbReference type="PANTHER" id="PTHR23120:SF45">
    <property type="entry name" value="MAESTRO HEAT LIKE REPEAT FAMILY MEMBER 1"/>
    <property type="match status" value="1"/>
</dbReference>
<dbReference type="Pfam" id="PF21047">
    <property type="entry name" value="HEAT_Maestro"/>
    <property type="match status" value="1"/>
</dbReference>
<dbReference type="InterPro" id="IPR055408">
    <property type="entry name" value="HEAT_MROH2B-like"/>
</dbReference>
<evidence type="ECO:0000313" key="4">
    <source>
        <dbReference type="RefSeq" id="XP_008576182.1"/>
    </source>
</evidence>
<accession>A0ABM0R6E1</accession>
<gene>
    <name evidence="4" type="primary">LOC103594702</name>
</gene>
<evidence type="ECO:0000259" key="1">
    <source>
        <dbReference type="Pfam" id="PF21047"/>
    </source>
</evidence>
<reference evidence="4" key="1">
    <citation type="submission" date="2025-08" db="UniProtKB">
        <authorList>
            <consortium name="RefSeq"/>
        </authorList>
    </citation>
    <scope>IDENTIFICATION</scope>
</reference>
<dbReference type="PANTHER" id="PTHR23120">
    <property type="entry name" value="MAESTRO-RELATED HEAT DOMAIN-CONTAINING"/>
    <property type="match status" value="1"/>
</dbReference>
<evidence type="ECO:0000313" key="3">
    <source>
        <dbReference type="Proteomes" id="UP000694923"/>
    </source>
</evidence>
<dbReference type="Pfam" id="PF23210">
    <property type="entry name" value="HEAT_Maestro_2"/>
    <property type="match status" value="2"/>
</dbReference>
<protein>
    <submittedName>
        <fullName evidence="4">Maestro heat-like repeat-containing protein family member 1</fullName>
    </submittedName>
</protein>
<dbReference type="InterPro" id="IPR045206">
    <property type="entry name" value="Maestro_heat-like_prot"/>
</dbReference>
<dbReference type="SUPFAM" id="SSF48371">
    <property type="entry name" value="ARM repeat"/>
    <property type="match status" value="1"/>
</dbReference>
<dbReference type="RefSeq" id="XP_008576182.1">
    <property type="nucleotide sequence ID" value="XM_008577960.1"/>
</dbReference>
<dbReference type="GeneID" id="103594702"/>
<organism evidence="3 4">
    <name type="scientific">Galeopterus variegatus</name>
    <name type="common">Malayan flying lemur</name>
    <name type="synonym">Cynocephalus variegatus</name>
    <dbReference type="NCBI Taxonomy" id="482537"/>
    <lineage>
        <taxon>Eukaryota</taxon>
        <taxon>Metazoa</taxon>
        <taxon>Chordata</taxon>
        <taxon>Craniata</taxon>
        <taxon>Vertebrata</taxon>
        <taxon>Euteleostomi</taxon>
        <taxon>Mammalia</taxon>
        <taxon>Eutheria</taxon>
        <taxon>Euarchontoglires</taxon>
        <taxon>Dermoptera</taxon>
        <taxon>Cynocephalidae</taxon>
        <taxon>Galeopterus</taxon>
    </lineage>
</organism>
<feature type="domain" description="MROH2B-like HEAT-repeats" evidence="2">
    <location>
        <begin position="131"/>
        <end position="516"/>
    </location>
</feature>
<dbReference type="InterPro" id="IPR016024">
    <property type="entry name" value="ARM-type_fold"/>
</dbReference>
<keyword evidence="3" id="KW-1185">Reference proteome</keyword>
<proteinExistence type="predicted"/>
<dbReference type="Proteomes" id="UP000694923">
    <property type="component" value="Unplaced"/>
</dbReference>
<sequence>MKKMFTAMLGCSETAERDTEWDISGRNIENFMEALQAASKLSADNILEVLKLLEVKIISNKMSMLLCQKVTDIIISYLRAMKPEGELEEICTAVLMALGTHCPRMVILKLWDKAHQHNLPPRSLLVAVGKLALCQVPQTEKLRSEVMNSVIVAIQEDRKPVQMALLNFINTLGQYDYLTLPQGNTVINYLIKLSESDPSNEEDIQLMCSKILQMVHTTRVSLPKLVTLACQPSNISAFVILSKTTTELALRARSLGQVPYLSSFHLRPAQFISPQRLLTHLMLCSLKPYREKKFGVSALRLLHALHPITSLHPVINSNVGQLWMKEIPQMLQILDEHSEKSLSQKEWESRLLQFSSQSLAAINDDSWLEQLATVILEKIRYFSNNEEKAFLYKFFGFNLRTSRSPKLVKTMLSSILDTGHEELQEREGIAEALSIVSLRHLEIVLDQLQEYGTVLTNQHASSILKLMKEHQQTEWRLVCKTIYLSYSKIISRNKRAALLHVDAILAVVLQHYHHCIVEKELIREEPMNGISSSVRQKAMDIVTDVRKLRPLLEPNDRSELLQTCCKSVLCLPPSDVLQKEAASPKEGQANMELFRETMHSLRRLMEAFITEKPDWIQYCLQLLDIWLNSQKDNERERAMWCAARVLGFTAKMNNFNVEIQFTHLGRLVRMLAMRCQDTVDNVCFLSAHAVYNLYCILLLQKQMTRKKQGLWEEEGKSKVYSANMFYNNTLEIAKAFAEYFTQLQLTNLVLTAIEGLTHSKAKVSLAAAQLMSAVMRERGRDMIKIEEVVEGILERLNLQLEPSTKEETLQAMCSLAGSNTHTVVPLLLSKPLPWDRTNLALWKTFGTHRETTINVLQLLIVILEKNQSREETGEMAFRPVAVRAREERRPGI</sequence>
<evidence type="ECO:0000259" key="2">
    <source>
        <dbReference type="Pfam" id="PF23210"/>
    </source>
</evidence>
<feature type="domain" description="MROH2B-like HEAT-repeats" evidence="2">
    <location>
        <begin position="520"/>
        <end position="609"/>
    </location>
</feature>
<name>A0ABM0R6E1_GALVR</name>
<feature type="domain" description="Maestro-like HEAT-repeats" evidence="1">
    <location>
        <begin position="634"/>
        <end position="856"/>
    </location>
</feature>
<dbReference type="InterPro" id="IPR048465">
    <property type="entry name" value="Maestro-like_HEAT"/>
</dbReference>